<accession>A0A645GP40</accession>
<comment type="caution">
    <text evidence="1">The sequence shown here is derived from an EMBL/GenBank/DDBJ whole genome shotgun (WGS) entry which is preliminary data.</text>
</comment>
<name>A0A645GP40_9ZZZZ</name>
<proteinExistence type="predicted"/>
<organism evidence="1">
    <name type="scientific">bioreactor metagenome</name>
    <dbReference type="NCBI Taxonomy" id="1076179"/>
    <lineage>
        <taxon>unclassified sequences</taxon>
        <taxon>metagenomes</taxon>
        <taxon>ecological metagenomes</taxon>
    </lineage>
</organism>
<sequence length="62" mass="6855">MDAPLWMVVSTEEEVFAEERRFSVLALTVPTPRLTSAAKAEPAKTHTESAATREILTAFAFM</sequence>
<reference evidence="1" key="1">
    <citation type="submission" date="2019-08" db="EMBL/GenBank/DDBJ databases">
        <authorList>
            <person name="Kucharzyk K."/>
            <person name="Murdoch R.W."/>
            <person name="Higgins S."/>
            <person name="Loffler F."/>
        </authorList>
    </citation>
    <scope>NUCLEOTIDE SEQUENCE</scope>
</reference>
<dbReference type="AlphaFoldDB" id="A0A645GP40"/>
<evidence type="ECO:0000313" key="1">
    <source>
        <dbReference type="EMBL" id="MPN27672.1"/>
    </source>
</evidence>
<dbReference type="EMBL" id="VSSQ01077659">
    <property type="protein sequence ID" value="MPN27672.1"/>
    <property type="molecule type" value="Genomic_DNA"/>
</dbReference>
<protein>
    <submittedName>
        <fullName evidence="1">Uncharacterized protein</fullName>
    </submittedName>
</protein>
<gene>
    <name evidence="1" type="ORF">SDC9_175106</name>
</gene>